<keyword evidence="2" id="KW-1185">Reference proteome</keyword>
<dbReference type="AlphaFoldDB" id="A0A6M0RL11"/>
<organism evidence="1 2">
    <name type="scientific">Adonisia turfae CCMR0081</name>
    <dbReference type="NCBI Taxonomy" id="2292702"/>
    <lineage>
        <taxon>Bacteria</taxon>
        <taxon>Bacillati</taxon>
        <taxon>Cyanobacteriota</taxon>
        <taxon>Adonisia</taxon>
        <taxon>Adonisia turfae</taxon>
    </lineage>
</organism>
<dbReference type="RefSeq" id="WP_163698943.1">
    <property type="nucleotide sequence ID" value="NZ_QXHD01000004.1"/>
</dbReference>
<name>A0A6M0RL11_9CYAN</name>
<dbReference type="EMBL" id="QXHD01000004">
    <property type="protein sequence ID" value="NEZ56938.1"/>
    <property type="molecule type" value="Genomic_DNA"/>
</dbReference>
<reference evidence="1 2" key="1">
    <citation type="journal article" date="2020" name="Microb. Ecol.">
        <title>Ecogenomics of the Marine Benthic Filamentous Cyanobacterium Adonisia.</title>
        <authorList>
            <person name="Walter J.M."/>
            <person name="Coutinho F.H."/>
            <person name="Leomil L."/>
            <person name="Hargreaves P.I."/>
            <person name="Campeao M.E."/>
            <person name="Vieira V.V."/>
            <person name="Silva B.S."/>
            <person name="Fistarol G.O."/>
            <person name="Salomon P.S."/>
            <person name="Sawabe T."/>
            <person name="Mino S."/>
            <person name="Hosokawa M."/>
            <person name="Miyashita H."/>
            <person name="Maruyama F."/>
            <person name="van Verk M.C."/>
            <person name="Dutilh B.E."/>
            <person name="Thompson C.C."/>
            <person name="Thompson F.L."/>
        </authorList>
    </citation>
    <scope>NUCLEOTIDE SEQUENCE [LARGE SCALE GENOMIC DNA]</scope>
    <source>
        <strain evidence="1 2">CCMR0081</strain>
    </source>
</reference>
<evidence type="ECO:0000313" key="1">
    <source>
        <dbReference type="EMBL" id="NEZ56938.1"/>
    </source>
</evidence>
<sequence>MVHSLSPEDLPPELITDLDAALKRQLEGAICRHFFEACDGSTQSLLMLCRWTINITEVVILHIYCSDQEKNWRVLDRMTRLAEYLSQLSPRAKIRVHPPSQMEAPFDMRVDERSV</sequence>
<comment type="caution">
    <text evidence="1">The sequence shown here is derived from an EMBL/GenBank/DDBJ whole genome shotgun (WGS) entry which is preliminary data.</text>
</comment>
<protein>
    <submittedName>
        <fullName evidence="1">Uncharacterized protein</fullName>
    </submittedName>
</protein>
<accession>A0A6M0RL11</accession>
<dbReference type="Proteomes" id="UP000481033">
    <property type="component" value="Unassembled WGS sequence"/>
</dbReference>
<proteinExistence type="predicted"/>
<gene>
    <name evidence="1" type="ORF">DXZ20_14870</name>
</gene>
<evidence type="ECO:0000313" key="2">
    <source>
        <dbReference type="Proteomes" id="UP000481033"/>
    </source>
</evidence>